<protein>
    <submittedName>
        <fullName evidence="1">Uncharacterized protein</fullName>
    </submittedName>
</protein>
<organism evidence="1 2">
    <name type="scientific">Nemania bipapillata</name>
    <dbReference type="NCBI Taxonomy" id="110536"/>
    <lineage>
        <taxon>Eukaryota</taxon>
        <taxon>Fungi</taxon>
        <taxon>Dikarya</taxon>
        <taxon>Ascomycota</taxon>
        <taxon>Pezizomycotina</taxon>
        <taxon>Sordariomycetes</taxon>
        <taxon>Xylariomycetidae</taxon>
        <taxon>Xylariales</taxon>
        <taxon>Xylariaceae</taxon>
        <taxon>Nemania</taxon>
    </lineage>
</organism>
<keyword evidence="2" id="KW-1185">Reference proteome</keyword>
<reference evidence="1" key="1">
    <citation type="submission" date="2022-11" db="EMBL/GenBank/DDBJ databases">
        <title>Genome Sequence of Nemania bipapillata.</title>
        <authorList>
            <person name="Buettner E."/>
        </authorList>
    </citation>
    <scope>NUCLEOTIDE SEQUENCE</scope>
    <source>
        <strain evidence="1">CP14</strain>
    </source>
</reference>
<accession>A0ACC2I0E5</accession>
<gene>
    <name evidence="1" type="ORF">ONZ43_g6416</name>
</gene>
<proteinExistence type="predicted"/>
<sequence length="132" mass="14625">MFFLANKGYRAVAHDRRGHGRFSQTWEGNDIDTWAGDLLQLLEHLDLKDVMLVGHSTGGGEIVRFSDRHGTGRVKKALIISGTPPLLVKTDVSPDGVPMEVFDGFRVAILKDRAQFFLGVPTGPFFGFNRPD</sequence>
<evidence type="ECO:0000313" key="1">
    <source>
        <dbReference type="EMBL" id="KAJ8108464.1"/>
    </source>
</evidence>
<name>A0ACC2I0E5_9PEZI</name>
<dbReference type="EMBL" id="JAPESX010002283">
    <property type="protein sequence ID" value="KAJ8108464.1"/>
    <property type="molecule type" value="Genomic_DNA"/>
</dbReference>
<comment type="caution">
    <text evidence="1">The sequence shown here is derived from an EMBL/GenBank/DDBJ whole genome shotgun (WGS) entry which is preliminary data.</text>
</comment>
<evidence type="ECO:0000313" key="2">
    <source>
        <dbReference type="Proteomes" id="UP001153334"/>
    </source>
</evidence>
<dbReference type="Proteomes" id="UP001153334">
    <property type="component" value="Unassembled WGS sequence"/>
</dbReference>